<proteinExistence type="predicted"/>
<gene>
    <name evidence="2" type="ORF">HHL08_23685</name>
</gene>
<dbReference type="InterPro" id="IPR016181">
    <property type="entry name" value="Acyl_CoA_acyltransferase"/>
</dbReference>
<dbReference type="AlphaFoldDB" id="A0A7X9X0V3"/>
<dbReference type="Pfam" id="PF13302">
    <property type="entry name" value="Acetyltransf_3"/>
    <property type="match status" value="1"/>
</dbReference>
<protein>
    <submittedName>
        <fullName evidence="2">GNAT family N-acetyltransferase</fullName>
    </submittedName>
</protein>
<evidence type="ECO:0000313" key="3">
    <source>
        <dbReference type="Proteomes" id="UP000519023"/>
    </source>
</evidence>
<organism evidence="2 3">
    <name type="scientific">Sphingobium psychrophilum</name>
    <dbReference type="NCBI Taxonomy" id="2728834"/>
    <lineage>
        <taxon>Bacteria</taxon>
        <taxon>Pseudomonadati</taxon>
        <taxon>Pseudomonadota</taxon>
        <taxon>Alphaproteobacteria</taxon>
        <taxon>Sphingomonadales</taxon>
        <taxon>Sphingomonadaceae</taxon>
        <taxon>Sphingobium</taxon>
    </lineage>
</organism>
<accession>A0A7X9X0V3</accession>
<comment type="caution">
    <text evidence="2">The sequence shown here is derived from an EMBL/GenBank/DDBJ whole genome shotgun (WGS) entry which is preliminary data.</text>
</comment>
<dbReference type="Proteomes" id="UP000519023">
    <property type="component" value="Unassembled WGS sequence"/>
</dbReference>
<dbReference type="Gene3D" id="3.40.630.30">
    <property type="match status" value="1"/>
</dbReference>
<reference evidence="2 3" key="1">
    <citation type="submission" date="2020-04" db="EMBL/GenBank/DDBJ databases">
        <title>Sphingobium sp. AR-3-1 isolated from Arctic soil.</title>
        <authorList>
            <person name="Dahal R.H."/>
            <person name="Chaudhary D.K."/>
        </authorList>
    </citation>
    <scope>NUCLEOTIDE SEQUENCE [LARGE SCALE GENOMIC DNA]</scope>
    <source>
        <strain evidence="2 3">AR-3-1</strain>
    </source>
</reference>
<keyword evidence="2" id="KW-0808">Transferase</keyword>
<dbReference type="SUPFAM" id="SSF55729">
    <property type="entry name" value="Acyl-CoA N-acyltransferases (Nat)"/>
    <property type="match status" value="1"/>
</dbReference>
<name>A0A7X9X0V3_9SPHN</name>
<sequence length="187" mass="20646">MSKVAASERDYFMQSDRLGFGVWGNDDDAGAIAIWGDAEVTRLTGGPFTSQQVRERLVAEIVNQRRYGIQYWPIFRLGTDDLVGCCGLRPRDMASNTFELGFQLCRKAWGQGYAVEAAKAVIAWATLKGIAALIAGHHPENHASGHALRSLGFCYTHNELYAPTGQMEPCYRLEIAVDRAGESISHH</sequence>
<dbReference type="GO" id="GO:0016747">
    <property type="term" value="F:acyltransferase activity, transferring groups other than amino-acyl groups"/>
    <property type="evidence" value="ECO:0007669"/>
    <property type="project" value="InterPro"/>
</dbReference>
<keyword evidence="3" id="KW-1185">Reference proteome</keyword>
<dbReference type="PANTHER" id="PTHR43792:SF1">
    <property type="entry name" value="N-ACETYLTRANSFERASE DOMAIN-CONTAINING PROTEIN"/>
    <property type="match status" value="1"/>
</dbReference>
<dbReference type="EMBL" id="JABBFV010000035">
    <property type="protein sequence ID" value="NML13093.1"/>
    <property type="molecule type" value="Genomic_DNA"/>
</dbReference>
<dbReference type="PANTHER" id="PTHR43792">
    <property type="entry name" value="GNAT FAMILY, PUTATIVE (AFU_ORTHOLOGUE AFUA_3G00765)-RELATED-RELATED"/>
    <property type="match status" value="1"/>
</dbReference>
<dbReference type="InterPro" id="IPR000182">
    <property type="entry name" value="GNAT_dom"/>
</dbReference>
<evidence type="ECO:0000313" key="2">
    <source>
        <dbReference type="EMBL" id="NML13093.1"/>
    </source>
</evidence>
<dbReference type="RefSeq" id="WP_169575393.1">
    <property type="nucleotide sequence ID" value="NZ_JABBFV010000035.1"/>
</dbReference>
<dbReference type="InterPro" id="IPR051531">
    <property type="entry name" value="N-acetyltransferase"/>
</dbReference>
<feature type="domain" description="N-acetyltransferase" evidence="1">
    <location>
        <begin position="25"/>
        <end position="153"/>
    </location>
</feature>
<evidence type="ECO:0000259" key="1">
    <source>
        <dbReference type="Pfam" id="PF13302"/>
    </source>
</evidence>